<evidence type="ECO:0000313" key="1">
    <source>
        <dbReference type="EMBL" id="KAK3580442.1"/>
    </source>
</evidence>
<gene>
    <name evidence="1" type="ORF">CHS0354_035484</name>
</gene>
<comment type="caution">
    <text evidence="1">The sequence shown here is derived from an EMBL/GenBank/DDBJ whole genome shotgun (WGS) entry which is preliminary data.</text>
</comment>
<dbReference type="Proteomes" id="UP001195483">
    <property type="component" value="Unassembled WGS sequence"/>
</dbReference>
<proteinExistence type="predicted"/>
<reference evidence="1" key="3">
    <citation type="submission" date="2023-05" db="EMBL/GenBank/DDBJ databases">
        <authorList>
            <person name="Smith C.H."/>
        </authorList>
    </citation>
    <scope>NUCLEOTIDE SEQUENCE</scope>
    <source>
        <strain evidence="1">CHS0354</strain>
        <tissue evidence="1">Mantle</tissue>
    </source>
</reference>
<keyword evidence="2" id="KW-1185">Reference proteome</keyword>
<reference evidence="1" key="2">
    <citation type="journal article" date="2021" name="Genome Biol. Evol.">
        <title>Developing a high-quality reference genome for a parasitic bivalve with doubly uniparental inheritance (Bivalvia: Unionida).</title>
        <authorList>
            <person name="Smith C.H."/>
        </authorList>
    </citation>
    <scope>NUCLEOTIDE SEQUENCE</scope>
    <source>
        <strain evidence="1">CHS0354</strain>
        <tissue evidence="1">Mantle</tissue>
    </source>
</reference>
<accession>A0AAE0VKQ7</accession>
<dbReference type="AlphaFoldDB" id="A0AAE0VKQ7"/>
<sequence length="178" mass="20779">MWSMSLSRGTGMAEATETRYVETGDSVQDFMIVLHENTPPVIDRNEIYTIMQNHTARDHIEAVAFRTWIALKQKKEVVTRYNGWNISLPDHYNEMMYCSAYGQDTRHIVILVTNPNEDRASNYINTFETTISDEVCWEVIDLNRTKTSNGRIKWIIAERTEVDTRMKEALKKIYGMVF</sequence>
<protein>
    <submittedName>
        <fullName evidence="1">Uncharacterized protein</fullName>
    </submittedName>
</protein>
<dbReference type="EMBL" id="JAEAOA010002071">
    <property type="protein sequence ID" value="KAK3580442.1"/>
    <property type="molecule type" value="Genomic_DNA"/>
</dbReference>
<organism evidence="1 2">
    <name type="scientific">Potamilus streckersoni</name>
    <dbReference type="NCBI Taxonomy" id="2493646"/>
    <lineage>
        <taxon>Eukaryota</taxon>
        <taxon>Metazoa</taxon>
        <taxon>Spiralia</taxon>
        <taxon>Lophotrochozoa</taxon>
        <taxon>Mollusca</taxon>
        <taxon>Bivalvia</taxon>
        <taxon>Autobranchia</taxon>
        <taxon>Heteroconchia</taxon>
        <taxon>Palaeoheterodonta</taxon>
        <taxon>Unionida</taxon>
        <taxon>Unionoidea</taxon>
        <taxon>Unionidae</taxon>
        <taxon>Ambleminae</taxon>
        <taxon>Lampsilini</taxon>
        <taxon>Potamilus</taxon>
    </lineage>
</organism>
<reference evidence="1" key="1">
    <citation type="journal article" date="2021" name="Genome Biol. Evol.">
        <title>A High-Quality Reference Genome for a Parasitic Bivalve with Doubly Uniparental Inheritance (Bivalvia: Unionida).</title>
        <authorList>
            <person name="Smith C.H."/>
        </authorList>
    </citation>
    <scope>NUCLEOTIDE SEQUENCE</scope>
    <source>
        <strain evidence="1">CHS0354</strain>
    </source>
</reference>
<evidence type="ECO:0000313" key="2">
    <source>
        <dbReference type="Proteomes" id="UP001195483"/>
    </source>
</evidence>
<name>A0AAE0VKQ7_9BIVA</name>